<evidence type="ECO:0000256" key="4">
    <source>
        <dbReference type="HAMAP-Rule" id="MF_00859"/>
    </source>
</evidence>
<dbReference type="GO" id="GO:0019253">
    <property type="term" value="P:reductive pentose-phosphate cycle"/>
    <property type="evidence" value="ECO:0007669"/>
    <property type="project" value="UniProtKB-UniRule"/>
</dbReference>
<dbReference type="PANTHER" id="PTHR31262">
    <property type="entry name" value="RIBULOSE BISPHOSPHATE CARBOXYLASE SMALL CHAIN 1, CHLOROPLASTIC"/>
    <property type="match status" value="1"/>
</dbReference>
<dbReference type="Gene3D" id="3.30.190.10">
    <property type="entry name" value="Ribulose bisphosphate carboxylase, small subunit"/>
    <property type="match status" value="1"/>
</dbReference>
<comment type="similarity">
    <text evidence="4">Belongs to the RuBisCO small chain family.</text>
</comment>
<dbReference type="GO" id="GO:0016984">
    <property type="term" value="F:ribulose-bisphosphate carboxylase activity"/>
    <property type="evidence" value="ECO:0007669"/>
    <property type="project" value="UniProtKB-UniRule"/>
</dbReference>
<comment type="miscellaneous">
    <text evidence="4">The basic functional RuBisCO is composed of a large chain homodimer in a 'head-to-tail' conformation. In form I RuBisCO this homodimer is arranged in a barrel-like tetramer with the small subunits forming a tetrameric 'cap' on each end of the 'barrel'.</text>
</comment>
<evidence type="ECO:0000256" key="3">
    <source>
        <dbReference type="ARBA" id="ARBA00038826"/>
    </source>
</evidence>
<dbReference type="AlphaFoldDB" id="A0A285CY19"/>
<sequence>MRITQGCFSFLPDLTDEQISAQVEYCLSRGWAVSLEYTDDPHPRNTYWEMWGMPMFDLRDPKGVMMELDECRKAQGDSYIRINAFDSTRGFETVTMSFIVNRPKVEPKIRMERTEVDGRSIRYTHSIVR</sequence>
<dbReference type="PANTHER" id="PTHR31262:SF23">
    <property type="entry name" value="RIBULOSE BISPHOSPHATE CARBOXYLASE SMALL SUBUNIT"/>
    <property type="match status" value="1"/>
</dbReference>
<gene>
    <name evidence="4" type="primary">cbbS</name>
    <name evidence="6" type="ORF">SAMN05878503_11276</name>
</gene>
<evidence type="ECO:0000313" key="7">
    <source>
        <dbReference type="Proteomes" id="UP000219467"/>
    </source>
</evidence>
<keyword evidence="2 4" id="KW-0120">Carbon dioxide fixation</keyword>
<dbReference type="InterPro" id="IPR024681">
    <property type="entry name" value="RuBisCO_ssu"/>
</dbReference>
<comment type="subunit">
    <text evidence="3 4">Heterohexadecamer of 8 large and 8 small subunits.</text>
</comment>
<dbReference type="Pfam" id="PF00101">
    <property type="entry name" value="RuBisCO_small"/>
    <property type="match status" value="1"/>
</dbReference>
<dbReference type="CDD" id="cd03527">
    <property type="entry name" value="RuBisCO_small"/>
    <property type="match status" value="1"/>
</dbReference>
<name>A0A285CY19_9RHOB</name>
<comment type="function">
    <text evidence="4">RuBisCO catalyzes two reactions: the carboxylation of D-ribulose 1,5-bisphosphate, the primary event in carbon dioxide fixation, as well as the oxidative fragmentation of the pentose substrate. Both reactions occur simultaneously and in competition at the same active site. Although the small subunit is not catalytic it is essential for maximal activity.</text>
</comment>
<dbReference type="InterPro" id="IPR036385">
    <property type="entry name" value="RuBisCO_ssu_sf"/>
</dbReference>
<dbReference type="InterPro" id="IPR000894">
    <property type="entry name" value="RuBisCO_ssu_dom"/>
</dbReference>
<keyword evidence="1 4" id="KW-0113">Calvin cycle</keyword>
<organism evidence="6 7">
    <name type="scientific">Cereibacter ovatus</name>
    <dbReference type="NCBI Taxonomy" id="439529"/>
    <lineage>
        <taxon>Bacteria</taxon>
        <taxon>Pseudomonadati</taxon>
        <taxon>Pseudomonadota</taxon>
        <taxon>Alphaproteobacteria</taxon>
        <taxon>Rhodobacterales</taxon>
        <taxon>Paracoccaceae</taxon>
        <taxon>Cereibacter</taxon>
    </lineage>
</organism>
<dbReference type="RefSeq" id="WP_097031078.1">
    <property type="nucleotide sequence ID" value="NZ_OAOQ01000012.1"/>
</dbReference>
<evidence type="ECO:0000259" key="5">
    <source>
        <dbReference type="SMART" id="SM00961"/>
    </source>
</evidence>
<dbReference type="HAMAP" id="MF_00859">
    <property type="entry name" value="RuBisCO_S_bact"/>
    <property type="match status" value="1"/>
</dbReference>
<dbReference type="Proteomes" id="UP000219467">
    <property type="component" value="Unassembled WGS sequence"/>
</dbReference>
<dbReference type="EMBL" id="OAOQ01000012">
    <property type="protein sequence ID" value="SNX72452.1"/>
    <property type="molecule type" value="Genomic_DNA"/>
</dbReference>
<evidence type="ECO:0000256" key="1">
    <source>
        <dbReference type="ARBA" id="ARBA00022567"/>
    </source>
</evidence>
<dbReference type="SMART" id="SM00961">
    <property type="entry name" value="RuBisCO_small"/>
    <property type="match status" value="1"/>
</dbReference>
<dbReference type="OrthoDB" id="9788955at2"/>
<evidence type="ECO:0000256" key="2">
    <source>
        <dbReference type="ARBA" id="ARBA00023300"/>
    </source>
</evidence>
<reference evidence="7" key="1">
    <citation type="submission" date="2017-08" db="EMBL/GenBank/DDBJ databases">
        <authorList>
            <person name="Varghese N."/>
            <person name="Submissions S."/>
        </authorList>
    </citation>
    <scope>NUCLEOTIDE SEQUENCE [LARGE SCALE GENOMIC DNA]</scope>
    <source>
        <strain evidence="7">JA234</strain>
    </source>
</reference>
<protein>
    <recommendedName>
        <fullName evidence="4">Ribulose bisphosphate carboxylase small subunit</fullName>
        <shortName evidence="4">RuBisCO small subunit</shortName>
    </recommendedName>
</protein>
<accession>A0A285CY19</accession>
<evidence type="ECO:0000313" key="6">
    <source>
        <dbReference type="EMBL" id="SNX72452.1"/>
    </source>
</evidence>
<dbReference type="SUPFAM" id="SSF55239">
    <property type="entry name" value="RuBisCO, small subunit"/>
    <property type="match status" value="1"/>
</dbReference>
<feature type="domain" description="Ribulose bisphosphate carboxylase small subunit" evidence="5">
    <location>
        <begin position="4"/>
        <end position="103"/>
    </location>
</feature>
<keyword evidence="7" id="KW-1185">Reference proteome</keyword>
<proteinExistence type="inferred from homology"/>